<comment type="similarity">
    <text evidence="2 7">Belongs to the AAA ATPase family.</text>
</comment>
<evidence type="ECO:0000256" key="5">
    <source>
        <dbReference type="ARBA" id="ARBA00022840"/>
    </source>
</evidence>
<dbReference type="InterPro" id="IPR003959">
    <property type="entry name" value="ATPase_AAA_core"/>
</dbReference>
<keyword evidence="6" id="KW-0472">Membrane</keyword>
<dbReference type="PROSITE" id="PS00674">
    <property type="entry name" value="AAA"/>
    <property type="match status" value="1"/>
</dbReference>
<accession>D2W333</accession>
<dbReference type="Pfam" id="PF00004">
    <property type="entry name" value="AAA"/>
    <property type="match status" value="1"/>
</dbReference>
<dbReference type="VEuPathDB" id="AmoebaDB:NAEGRDRAFT_82205"/>
<dbReference type="Pfam" id="PF17862">
    <property type="entry name" value="AAA_lid_3"/>
    <property type="match status" value="1"/>
</dbReference>
<evidence type="ECO:0000256" key="4">
    <source>
        <dbReference type="ARBA" id="ARBA00022753"/>
    </source>
</evidence>
<evidence type="ECO:0000259" key="9">
    <source>
        <dbReference type="SMART" id="SM00382"/>
    </source>
</evidence>
<dbReference type="GO" id="GO:0016197">
    <property type="term" value="P:endosomal transport"/>
    <property type="evidence" value="ECO:0007669"/>
    <property type="project" value="TreeGrafter"/>
</dbReference>
<keyword evidence="4" id="KW-0967">Endosome</keyword>
<dbReference type="PANTHER" id="PTHR23074">
    <property type="entry name" value="AAA DOMAIN-CONTAINING"/>
    <property type="match status" value="1"/>
</dbReference>
<dbReference type="PANTHER" id="PTHR23074:SF83">
    <property type="entry name" value="VACUOLAR PROTEIN SORTING-ASSOCIATED PROTEIN 4A"/>
    <property type="match status" value="1"/>
</dbReference>
<dbReference type="Gene3D" id="3.40.50.300">
    <property type="entry name" value="P-loop containing nucleotide triphosphate hydrolases"/>
    <property type="match status" value="1"/>
</dbReference>
<dbReference type="OrthoDB" id="29072at2759"/>
<dbReference type="GeneID" id="8856500"/>
<dbReference type="InterPro" id="IPR007330">
    <property type="entry name" value="MIT_dom"/>
</dbReference>
<dbReference type="FunFam" id="1.10.8.60:FF:000015">
    <property type="entry name" value="vacuolar protein sorting-associated protein 4A"/>
    <property type="match status" value="1"/>
</dbReference>
<dbReference type="SUPFAM" id="SSF52540">
    <property type="entry name" value="P-loop containing nucleoside triphosphate hydrolases"/>
    <property type="match status" value="1"/>
</dbReference>
<dbReference type="Pfam" id="PF04212">
    <property type="entry name" value="MIT"/>
    <property type="match status" value="1"/>
</dbReference>
<dbReference type="OMA" id="IEWTNEF"/>
<evidence type="ECO:0000256" key="8">
    <source>
        <dbReference type="SAM" id="MobiDB-lite"/>
    </source>
</evidence>
<dbReference type="GO" id="GO:0016887">
    <property type="term" value="F:ATP hydrolysis activity"/>
    <property type="evidence" value="ECO:0007669"/>
    <property type="project" value="InterPro"/>
</dbReference>
<keyword evidence="5 7" id="KW-0067">ATP-binding</keyword>
<dbReference type="SMART" id="SM00745">
    <property type="entry name" value="MIT"/>
    <property type="match status" value="1"/>
</dbReference>
<comment type="subcellular location">
    <subcellularLocation>
        <location evidence="1">Endosome membrane</location>
        <topology evidence="1">Peripheral membrane protein</topology>
    </subcellularLocation>
</comment>
<gene>
    <name evidence="11" type="ORF">NAEGRDRAFT_82205</name>
</gene>
<dbReference type="AlphaFoldDB" id="D2W333"/>
<name>D2W333_NAEGR</name>
<dbReference type="SMART" id="SM00382">
    <property type="entry name" value="AAA"/>
    <property type="match status" value="1"/>
</dbReference>
<dbReference type="Gene3D" id="1.10.8.60">
    <property type="match status" value="1"/>
</dbReference>
<dbReference type="CDD" id="cd19521">
    <property type="entry name" value="RecA-like_VPS4"/>
    <property type="match status" value="1"/>
</dbReference>
<keyword evidence="3 7" id="KW-0547">Nucleotide-binding</keyword>
<dbReference type="eggNOG" id="KOG0739">
    <property type="taxonomic scope" value="Eukaryota"/>
</dbReference>
<dbReference type="InterPro" id="IPR027417">
    <property type="entry name" value="P-loop_NTPase"/>
</dbReference>
<dbReference type="InterPro" id="IPR041569">
    <property type="entry name" value="AAA_lid_3"/>
</dbReference>
<dbReference type="InterPro" id="IPR015415">
    <property type="entry name" value="Spast_Vps4_C"/>
</dbReference>
<evidence type="ECO:0000256" key="7">
    <source>
        <dbReference type="RuleBase" id="RU003651"/>
    </source>
</evidence>
<feature type="domain" description="MIT" evidence="10">
    <location>
        <begin position="3"/>
        <end position="81"/>
    </location>
</feature>
<dbReference type="Proteomes" id="UP000006671">
    <property type="component" value="Unassembled WGS sequence"/>
</dbReference>
<proteinExistence type="inferred from homology"/>
<keyword evidence="12" id="KW-1185">Reference proteome</keyword>
<evidence type="ECO:0000256" key="2">
    <source>
        <dbReference type="ARBA" id="ARBA00006914"/>
    </source>
</evidence>
<dbReference type="GO" id="GO:0010008">
    <property type="term" value="C:endosome membrane"/>
    <property type="evidence" value="ECO:0007669"/>
    <property type="project" value="UniProtKB-SubCell"/>
</dbReference>
<dbReference type="InParanoid" id="D2W333"/>
<sequence>MSYVDFVTPAIEHARQAAEKDEAKSYDEAQRLYLKSIDFFMTAIKHETKNPKKKDMLKQKVEELMGRAEQIKTFLKEKSEIEKGDADTSNGGSPAGGSVSKAKSKKEKKEEDEKQQLMGQLEGAIVKEKPNVKWEDVAGLEGAKEALKEAVILPLKFPQLFTGKRTPWKGILLYGPPGTGKSYLAKAVATEANSTFFSVSASDLVSKWQGESEKLVRSLFDMARQNKPSIIFVDEIDSMCSSRGEGDNDSTRRIKTEFLVQMQGVGKDDSGVLVLAATNIPWGLDPAIRRRFERRIYIPLPDLPARVAMLKIHIGKTPNTLKKEDFDELANLTDGYSGSDISVLVRNALMEPVRTCQIATHFKVVSGTCHLTGQTCDDMLTPCSPGDSSAIEMSLIDVPSDKLLPPDVSKRDFIKALRTARPSVSKDDLHAYDKFTNDFGQEC</sequence>
<evidence type="ECO:0000256" key="6">
    <source>
        <dbReference type="ARBA" id="ARBA00023136"/>
    </source>
</evidence>
<dbReference type="Pfam" id="PF09336">
    <property type="entry name" value="Vps4_C"/>
    <property type="match status" value="1"/>
</dbReference>
<reference evidence="11 12" key="1">
    <citation type="journal article" date="2010" name="Cell">
        <title>The genome of Naegleria gruberi illuminates early eukaryotic versatility.</title>
        <authorList>
            <person name="Fritz-Laylin L.K."/>
            <person name="Prochnik S.E."/>
            <person name="Ginger M.L."/>
            <person name="Dacks J.B."/>
            <person name="Carpenter M.L."/>
            <person name="Field M.C."/>
            <person name="Kuo A."/>
            <person name="Paredez A."/>
            <person name="Chapman J."/>
            <person name="Pham J."/>
            <person name="Shu S."/>
            <person name="Neupane R."/>
            <person name="Cipriano M."/>
            <person name="Mancuso J."/>
            <person name="Tu H."/>
            <person name="Salamov A."/>
            <person name="Lindquist E."/>
            <person name="Shapiro H."/>
            <person name="Lucas S."/>
            <person name="Grigoriev I.V."/>
            <person name="Cande W.Z."/>
            <person name="Fulton C."/>
            <person name="Rokhsar D.S."/>
            <person name="Dawson S.C."/>
        </authorList>
    </citation>
    <scope>NUCLEOTIDE SEQUENCE [LARGE SCALE GENOMIC DNA]</scope>
    <source>
        <strain evidence="11 12">NEG-M</strain>
    </source>
</reference>
<dbReference type="Gene3D" id="1.20.58.80">
    <property type="entry name" value="Phosphotransferase system, lactose/cellobiose-type IIA subunit"/>
    <property type="match status" value="1"/>
</dbReference>
<dbReference type="EMBL" id="GG738929">
    <property type="protein sequence ID" value="EFC36513.1"/>
    <property type="molecule type" value="Genomic_DNA"/>
</dbReference>
<organism evidence="12">
    <name type="scientific">Naegleria gruberi</name>
    <name type="common">Amoeba</name>
    <dbReference type="NCBI Taxonomy" id="5762"/>
    <lineage>
        <taxon>Eukaryota</taxon>
        <taxon>Discoba</taxon>
        <taxon>Heterolobosea</taxon>
        <taxon>Tetramitia</taxon>
        <taxon>Eutetramitia</taxon>
        <taxon>Vahlkampfiidae</taxon>
        <taxon>Naegleria</taxon>
    </lineage>
</organism>
<evidence type="ECO:0000259" key="10">
    <source>
        <dbReference type="SMART" id="SM00745"/>
    </source>
</evidence>
<evidence type="ECO:0000313" key="11">
    <source>
        <dbReference type="EMBL" id="EFC36513.1"/>
    </source>
</evidence>
<dbReference type="InterPro" id="IPR050304">
    <property type="entry name" value="MT-severing_AAA_ATPase"/>
</dbReference>
<dbReference type="GO" id="GO:0007033">
    <property type="term" value="P:vacuole organization"/>
    <property type="evidence" value="ECO:0007669"/>
    <property type="project" value="TreeGrafter"/>
</dbReference>
<dbReference type="FunFam" id="3.40.50.300:FF:000043">
    <property type="entry name" value="Vacuolar protein sorting-associated protein 4"/>
    <property type="match status" value="1"/>
</dbReference>
<protein>
    <submittedName>
        <fullName evidence="11">Predicted protein</fullName>
    </submittedName>
</protein>
<dbReference type="KEGG" id="ngr:NAEGRDRAFT_82205"/>
<feature type="compositionally biased region" description="Basic and acidic residues" evidence="8">
    <location>
        <begin position="76"/>
        <end position="86"/>
    </location>
</feature>
<dbReference type="RefSeq" id="XP_002669257.1">
    <property type="nucleotide sequence ID" value="XM_002669211.1"/>
</dbReference>
<dbReference type="InterPro" id="IPR036181">
    <property type="entry name" value="MIT_dom_sf"/>
</dbReference>
<feature type="domain" description="AAA+ ATPase" evidence="9">
    <location>
        <begin position="167"/>
        <end position="302"/>
    </location>
</feature>
<evidence type="ECO:0000256" key="3">
    <source>
        <dbReference type="ARBA" id="ARBA00022741"/>
    </source>
</evidence>
<feature type="region of interest" description="Disordered" evidence="8">
    <location>
        <begin position="76"/>
        <end position="116"/>
    </location>
</feature>
<dbReference type="SUPFAM" id="SSF116846">
    <property type="entry name" value="MIT domain"/>
    <property type="match status" value="1"/>
</dbReference>
<evidence type="ECO:0000313" key="12">
    <source>
        <dbReference type="Proteomes" id="UP000006671"/>
    </source>
</evidence>
<dbReference type="FunCoup" id="D2W333">
    <property type="interactions" value="480"/>
</dbReference>
<evidence type="ECO:0000256" key="1">
    <source>
        <dbReference type="ARBA" id="ARBA00004481"/>
    </source>
</evidence>
<dbReference type="InterPro" id="IPR003960">
    <property type="entry name" value="ATPase_AAA_CS"/>
</dbReference>
<dbReference type="GO" id="GO:0005524">
    <property type="term" value="F:ATP binding"/>
    <property type="evidence" value="ECO:0007669"/>
    <property type="project" value="UniProtKB-KW"/>
</dbReference>
<dbReference type="InterPro" id="IPR003593">
    <property type="entry name" value="AAA+_ATPase"/>
</dbReference>
<dbReference type="STRING" id="5762.D2W333"/>